<dbReference type="EC" id="4.1.1.48" evidence="3 10"/>
<dbReference type="NCBIfam" id="NF001373">
    <property type="entry name" value="PRK00278.1-6"/>
    <property type="match status" value="1"/>
</dbReference>
<reference evidence="12 13" key="1">
    <citation type="journal article" date="2018" name="Appl. Microbiol. Biotechnol.">
        <title>Co-cultivation of the strictly anaerobic methanogen Methanosarcina barkeri with aerobic methanotrophs in an oxygen-limited membrane bioreactor.</title>
        <authorList>
            <person name="In 't Zandt M.H."/>
            <person name="van den Bosch T.J.M."/>
            <person name="Rijkers R."/>
            <person name="van Kessel M.A.H.J."/>
            <person name="Jetten M.S.M."/>
            <person name="Welte C.U."/>
        </authorList>
    </citation>
    <scope>NUCLEOTIDE SEQUENCE [LARGE SCALE GENOMIC DNA]</scope>
    <source>
        <strain evidence="12 13">DSM 17706</strain>
    </source>
</reference>
<gene>
    <name evidence="10" type="primary">trpC</name>
    <name evidence="12" type="ORF">C5689_11280</name>
</gene>
<dbReference type="NCBIfam" id="NF001377">
    <property type="entry name" value="PRK00278.2-4"/>
    <property type="match status" value="1"/>
</dbReference>
<dbReference type="PROSITE" id="PS00614">
    <property type="entry name" value="IGPS"/>
    <property type="match status" value="1"/>
</dbReference>
<evidence type="ECO:0000313" key="13">
    <source>
        <dbReference type="Proteomes" id="UP000245137"/>
    </source>
</evidence>
<keyword evidence="9 10" id="KW-0456">Lyase</keyword>
<comment type="catalytic activity">
    <reaction evidence="1 10">
        <text>1-(2-carboxyphenylamino)-1-deoxy-D-ribulose 5-phosphate + H(+) = (1S,2R)-1-C-(indol-3-yl)glycerol 3-phosphate + CO2 + H2O</text>
        <dbReference type="Rhea" id="RHEA:23476"/>
        <dbReference type="ChEBI" id="CHEBI:15377"/>
        <dbReference type="ChEBI" id="CHEBI:15378"/>
        <dbReference type="ChEBI" id="CHEBI:16526"/>
        <dbReference type="ChEBI" id="CHEBI:58613"/>
        <dbReference type="ChEBI" id="CHEBI:58866"/>
        <dbReference type="EC" id="4.1.1.48"/>
    </reaction>
</comment>
<dbReference type="NCBIfam" id="NF001370">
    <property type="entry name" value="PRK00278.1-2"/>
    <property type="match status" value="1"/>
</dbReference>
<organism evidence="12 13">
    <name type="scientific">Methylosinus sporium</name>
    <dbReference type="NCBI Taxonomy" id="428"/>
    <lineage>
        <taxon>Bacteria</taxon>
        <taxon>Pseudomonadati</taxon>
        <taxon>Pseudomonadota</taxon>
        <taxon>Alphaproteobacteria</taxon>
        <taxon>Hyphomicrobiales</taxon>
        <taxon>Methylocystaceae</taxon>
        <taxon>Methylosinus</taxon>
    </lineage>
</organism>
<dbReference type="SUPFAM" id="SSF51366">
    <property type="entry name" value="Ribulose-phoshate binding barrel"/>
    <property type="match status" value="1"/>
</dbReference>
<evidence type="ECO:0000256" key="6">
    <source>
        <dbReference type="ARBA" id="ARBA00022793"/>
    </source>
</evidence>
<dbReference type="FunFam" id="3.20.20.70:FF:000024">
    <property type="entry name" value="Indole-3-glycerol phosphate synthase"/>
    <property type="match status" value="1"/>
</dbReference>
<evidence type="ECO:0000313" key="12">
    <source>
        <dbReference type="EMBL" id="PWB93715.1"/>
    </source>
</evidence>
<dbReference type="InterPro" id="IPR013798">
    <property type="entry name" value="Indole-3-glycerol_P_synth_dom"/>
</dbReference>
<accession>A0A2U1SQ42</accession>
<dbReference type="Pfam" id="PF00218">
    <property type="entry name" value="IGPS"/>
    <property type="match status" value="1"/>
</dbReference>
<evidence type="ECO:0000256" key="2">
    <source>
        <dbReference type="ARBA" id="ARBA00004696"/>
    </source>
</evidence>
<dbReference type="PANTHER" id="PTHR22854">
    <property type="entry name" value="TRYPTOPHAN BIOSYNTHESIS PROTEIN"/>
    <property type="match status" value="1"/>
</dbReference>
<comment type="similarity">
    <text evidence="10">Belongs to the TrpC family.</text>
</comment>
<dbReference type="Gene3D" id="3.20.20.70">
    <property type="entry name" value="Aldolase class I"/>
    <property type="match status" value="1"/>
</dbReference>
<evidence type="ECO:0000256" key="7">
    <source>
        <dbReference type="ARBA" id="ARBA00022822"/>
    </source>
</evidence>
<comment type="pathway">
    <text evidence="2 10">Amino-acid biosynthesis; L-tryptophan biosynthesis; L-tryptophan from chorismate: step 4/5.</text>
</comment>
<dbReference type="Proteomes" id="UP000245137">
    <property type="component" value="Unassembled WGS sequence"/>
</dbReference>
<dbReference type="AlphaFoldDB" id="A0A2U1SQ42"/>
<evidence type="ECO:0000256" key="10">
    <source>
        <dbReference type="HAMAP-Rule" id="MF_00134"/>
    </source>
</evidence>
<dbReference type="GO" id="GO:0004425">
    <property type="term" value="F:indole-3-glycerol-phosphate synthase activity"/>
    <property type="evidence" value="ECO:0007669"/>
    <property type="project" value="UniProtKB-UniRule"/>
</dbReference>
<dbReference type="HAMAP" id="MF_00134_B">
    <property type="entry name" value="IGPS_B"/>
    <property type="match status" value="1"/>
</dbReference>
<dbReference type="UniPathway" id="UPA00035">
    <property type="reaction ID" value="UER00043"/>
</dbReference>
<protein>
    <recommendedName>
        <fullName evidence="4 10">Indole-3-glycerol phosphate synthase</fullName>
        <shortName evidence="10">IGPS</shortName>
        <ecNumber evidence="3 10">4.1.1.48</ecNumber>
    </recommendedName>
</protein>
<keyword evidence="7 10" id="KW-0822">Tryptophan biosynthesis</keyword>
<dbReference type="PANTHER" id="PTHR22854:SF2">
    <property type="entry name" value="INDOLE-3-GLYCEROL-PHOSPHATE SYNTHASE"/>
    <property type="match status" value="1"/>
</dbReference>
<dbReference type="InterPro" id="IPR011060">
    <property type="entry name" value="RibuloseP-bd_barrel"/>
</dbReference>
<proteinExistence type="inferred from homology"/>
<dbReference type="EMBL" id="PUIV01000016">
    <property type="protein sequence ID" value="PWB93715.1"/>
    <property type="molecule type" value="Genomic_DNA"/>
</dbReference>
<dbReference type="RefSeq" id="WP_108917377.1">
    <property type="nucleotide sequence ID" value="NZ_BGJY01000016.1"/>
</dbReference>
<evidence type="ECO:0000256" key="9">
    <source>
        <dbReference type="ARBA" id="ARBA00023239"/>
    </source>
</evidence>
<dbReference type="GO" id="GO:0004640">
    <property type="term" value="F:phosphoribosylanthranilate isomerase activity"/>
    <property type="evidence" value="ECO:0007669"/>
    <property type="project" value="TreeGrafter"/>
</dbReference>
<keyword evidence="6 10" id="KW-0210">Decarboxylase</keyword>
<dbReference type="GO" id="GO:0000162">
    <property type="term" value="P:L-tryptophan biosynthetic process"/>
    <property type="evidence" value="ECO:0007669"/>
    <property type="project" value="UniProtKB-UniRule"/>
</dbReference>
<evidence type="ECO:0000256" key="5">
    <source>
        <dbReference type="ARBA" id="ARBA00022605"/>
    </source>
</evidence>
<evidence type="ECO:0000256" key="3">
    <source>
        <dbReference type="ARBA" id="ARBA00012362"/>
    </source>
</evidence>
<comment type="caution">
    <text evidence="12">The sequence shown here is derived from an EMBL/GenBank/DDBJ whole genome shotgun (WGS) entry which is preliminary data.</text>
</comment>
<evidence type="ECO:0000256" key="8">
    <source>
        <dbReference type="ARBA" id="ARBA00023141"/>
    </source>
</evidence>
<name>A0A2U1SQ42_METSR</name>
<dbReference type="CDD" id="cd00331">
    <property type="entry name" value="IGPS"/>
    <property type="match status" value="1"/>
</dbReference>
<keyword evidence="8 10" id="KW-0057">Aromatic amino acid biosynthesis</keyword>
<keyword evidence="13" id="KW-1185">Reference proteome</keyword>
<dbReference type="InterPro" id="IPR001468">
    <property type="entry name" value="Indole-3-GlycerolPSynthase_CS"/>
</dbReference>
<keyword evidence="5 10" id="KW-0028">Amino-acid biosynthesis</keyword>
<sequence>MTDILSKIEAYKRTEINDAKVRMPLATLERNVRDHDPPRGFVHAIEAKLAEGRIALIAEIKKASPSKGVLRHDFDPPALARAYEAGGAACLSVLTDGPSFQGKLEDLEAARKAAHLPAIRKDFLYDPYQVFEARAHGADCILIIMAAVSDEEAERLNTTAHDLRMDVLVEVHNEEELDRALALETRLIGVNNRNLHTFDVTLETTERLAERIPKDRIIVAESGITSHEDCLRLEKAGVFTFLVGESLVRKDDVTTATRKLLHGSVKGDHRRVRT</sequence>
<evidence type="ECO:0000256" key="1">
    <source>
        <dbReference type="ARBA" id="ARBA00001633"/>
    </source>
</evidence>
<evidence type="ECO:0000259" key="11">
    <source>
        <dbReference type="Pfam" id="PF00218"/>
    </source>
</evidence>
<dbReference type="InterPro" id="IPR045186">
    <property type="entry name" value="Indole-3-glycerol_P_synth"/>
</dbReference>
<dbReference type="InterPro" id="IPR013785">
    <property type="entry name" value="Aldolase_TIM"/>
</dbReference>
<evidence type="ECO:0000256" key="4">
    <source>
        <dbReference type="ARBA" id="ARBA00018080"/>
    </source>
</evidence>
<dbReference type="OrthoDB" id="9804217at2"/>
<feature type="domain" description="Indole-3-glycerol phosphate synthase" evidence="11">
    <location>
        <begin position="5"/>
        <end position="260"/>
    </location>
</feature>